<dbReference type="GO" id="GO:0008902">
    <property type="term" value="F:hydroxymethylpyrimidine kinase activity"/>
    <property type="evidence" value="ECO:0007669"/>
    <property type="project" value="TreeGrafter"/>
</dbReference>
<reference evidence="6" key="1">
    <citation type="submission" date="2023-03" db="EMBL/GenBank/DDBJ databases">
        <authorList>
            <person name="Steffen K."/>
            <person name="Cardenas P."/>
        </authorList>
    </citation>
    <scope>NUCLEOTIDE SEQUENCE</scope>
</reference>
<dbReference type="InterPro" id="IPR004399">
    <property type="entry name" value="HMP/HMP-P_kinase_dom"/>
</dbReference>
<dbReference type="InterPro" id="IPR013749">
    <property type="entry name" value="PM/HMP-P_kinase-1"/>
</dbReference>
<dbReference type="FunFam" id="3.40.1190.20:FF:000003">
    <property type="entry name" value="Phosphomethylpyrimidine kinase ThiD"/>
    <property type="match status" value="1"/>
</dbReference>
<dbReference type="GO" id="GO:0005524">
    <property type="term" value="F:ATP binding"/>
    <property type="evidence" value="ECO:0007669"/>
    <property type="project" value="UniProtKB-KW"/>
</dbReference>
<dbReference type="NCBIfam" id="TIGR00097">
    <property type="entry name" value="HMP-P_kinase"/>
    <property type="match status" value="1"/>
</dbReference>
<dbReference type="GO" id="GO:0008972">
    <property type="term" value="F:phosphomethylpyrimidine kinase activity"/>
    <property type="evidence" value="ECO:0007669"/>
    <property type="project" value="InterPro"/>
</dbReference>
<keyword evidence="2" id="KW-0547">Nucleotide-binding</keyword>
<dbReference type="Gene3D" id="3.40.1190.20">
    <property type="match status" value="1"/>
</dbReference>
<gene>
    <name evidence="6" type="ORF">GBAR_LOCUS8365</name>
</gene>
<organism evidence="6 7">
    <name type="scientific">Geodia barretti</name>
    <name type="common">Barrett's horny sponge</name>
    <dbReference type="NCBI Taxonomy" id="519541"/>
    <lineage>
        <taxon>Eukaryota</taxon>
        <taxon>Metazoa</taxon>
        <taxon>Porifera</taxon>
        <taxon>Demospongiae</taxon>
        <taxon>Heteroscleromorpha</taxon>
        <taxon>Tetractinellida</taxon>
        <taxon>Astrophorina</taxon>
        <taxon>Geodiidae</taxon>
        <taxon>Geodia</taxon>
    </lineage>
</organism>
<dbReference type="GO" id="GO:0009228">
    <property type="term" value="P:thiamine biosynthetic process"/>
    <property type="evidence" value="ECO:0007669"/>
    <property type="project" value="InterPro"/>
</dbReference>
<dbReference type="PANTHER" id="PTHR20858:SF17">
    <property type="entry name" value="HYDROXYMETHYLPYRIMIDINE_PHOSPHOMETHYLPYRIMIDINE KINASE THI20-RELATED"/>
    <property type="match status" value="1"/>
</dbReference>
<evidence type="ECO:0000256" key="2">
    <source>
        <dbReference type="ARBA" id="ARBA00022741"/>
    </source>
</evidence>
<dbReference type="AlphaFoldDB" id="A0AA35RLW0"/>
<dbReference type="CDD" id="cd01169">
    <property type="entry name" value="HMPP_kinase"/>
    <property type="match status" value="1"/>
</dbReference>
<keyword evidence="7" id="KW-1185">Reference proteome</keyword>
<evidence type="ECO:0000256" key="1">
    <source>
        <dbReference type="ARBA" id="ARBA00022679"/>
    </source>
</evidence>
<evidence type="ECO:0000256" key="3">
    <source>
        <dbReference type="ARBA" id="ARBA00022777"/>
    </source>
</evidence>
<keyword evidence="4" id="KW-0067">ATP-binding</keyword>
<evidence type="ECO:0000313" key="6">
    <source>
        <dbReference type="EMBL" id="CAI8013113.1"/>
    </source>
</evidence>
<evidence type="ECO:0000256" key="4">
    <source>
        <dbReference type="ARBA" id="ARBA00022840"/>
    </source>
</evidence>
<dbReference type="SUPFAM" id="SSF53613">
    <property type="entry name" value="Ribokinase-like"/>
    <property type="match status" value="1"/>
</dbReference>
<protein>
    <submittedName>
        <fullName evidence="6">Hydroxymethylpyrimidine/phosphomethylpyrimidine kinase</fullName>
    </submittedName>
</protein>
<dbReference type="GO" id="GO:0005829">
    <property type="term" value="C:cytosol"/>
    <property type="evidence" value="ECO:0007669"/>
    <property type="project" value="TreeGrafter"/>
</dbReference>
<dbReference type="InterPro" id="IPR029056">
    <property type="entry name" value="Ribokinase-like"/>
</dbReference>
<comment type="caution">
    <text evidence="6">The sequence shown here is derived from an EMBL/GenBank/DDBJ whole genome shotgun (WGS) entry which is preliminary data.</text>
</comment>
<dbReference type="Pfam" id="PF08543">
    <property type="entry name" value="Phos_pyr_kin"/>
    <property type="match status" value="1"/>
</dbReference>
<feature type="domain" description="Pyridoxamine kinase/Phosphomethylpyrimidine kinase" evidence="5">
    <location>
        <begin position="11"/>
        <end position="254"/>
    </location>
</feature>
<accession>A0AA35RLW0</accession>
<dbReference type="PANTHER" id="PTHR20858">
    <property type="entry name" value="PHOSPHOMETHYLPYRIMIDINE KINASE"/>
    <property type="match status" value="1"/>
</dbReference>
<sequence>MPVAMTVAGSDSGGGAGVQADLKTFAALGVYGASALTAITAQNTVAVTAVHELPIDLIAAQIEAVVSDIGVDAVKTGMLSSSEIVEVVARELDRHGIKNLVVDPVMIAKSGDPLLRQEAVDSVRTLLVPLACIVTPNVPEAETLTGMKVETDEDMREAARRIIGMGARAVVVKGGHREGPATDLFYDGTEFVEFTSDRFDTVNTHGTGCTFASATAAGLAQGKSVVEAVAQAKEYVTEAIRNSYPLGQGHGPVHHFWQLWDKS</sequence>
<evidence type="ECO:0000313" key="7">
    <source>
        <dbReference type="Proteomes" id="UP001174909"/>
    </source>
</evidence>
<dbReference type="Proteomes" id="UP001174909">
    <property type="component" value="Unassembled WGS sequence"/>
</dbReference>
<name>A0AA35RLW0_GEOBA</name>
<keyword evidence="3 6" id="KW-0418">Kinase</keyword>
<evidence type="ECO:0000259" key="5">
    <source>
        <dbReference type="Pfam" id="PF08543"/>
    </source>
</evidence>
<proteinExistence type="predicted"/>
<dbReference type="EMBL" id="CASHTH010001238">
    <property type="protein sequence ID" value="CAI8013113.1"/>
    <property type="molecule type" value="Genomic_DNA"/>
</dbReference>
<keyword evidence="1" id="KW-0808">Transferase</keyword>